<evidence type="ECO:0000256" key="1">
    <source>
        <dbReference type="SAM" id="Phobius"/>
    </source>
</evidence>
<dbReference type="Gene3D" id="1.10.10.10">
    <property type="entry name" value="Winged helix-like DNA-binding domain superfamily/Winged helix DNA-binding domain"/>
    <property type="match status" value="1"/>
</dbReference>
<reference evidence="3 4" key="1">
    <citation type="submission" date="2024-06" db="EMBL/GenBank/DDBJ databases">
        <title>Genomic Encyclopedia of Type Strains, Phase IV (KMG-IV): sequencing the most valuable type-strain genomes for metagenomic binning, comparative biology and taxonomic classification.</title>
        <authorList>
            <person name="Goeker M."/>
        </authorList>
    </citation>
    <scope>NUCLEOTIDE SEQUENCE [LARGE SCALE GENOMIC DNA]</scope>
    <source>
        <strain evidence="3 4">DSM 26128</strain>
    </source>
</reference>
<sequence>MLGKKARAEAAQRSRQINERRAVLSQYLTELRQFIHQNGTAAGDVGEHAERILGQAAKIENPDEQDFLLLLKLACESAGRDSGETADGLFRFPEDRALHEAIIRLDANARQALLLIDMHGLEAEEAAKVLGCSPDEVLNSRQAGKTALDESAVPGHLERRLELLKRAYSRVSFPVPATSEQPGELPEQDFRQTQSRLKWPAAAVLLAALLLIISAFYLSSRNGPADEVFVKQLSERFDRDLAEYAGKFGLKQEELLGLYTIDNARNEFNSVKMLAEQAINRGEPLEKREVEKDYEEIIRYFELPSGMVRRLAKEPLTDDFKKSLEFFEQFHMKSWELSSILYDRLADYEEIAKENGAPGQDRPDVDLSGYPAPVQRAAELLKSEGFEFRKTAGTVEGQPSMVVRAPGISGAADHLHPAVSAFARLYEKRLDAELGGGTLPVVELAGDIGEMERWSDEWSGYSGMFQLEALANDQFKEIVHGGRSGPVFGKDGTVTPARREAWKMMAEFGEDSTAASIIRPVVKEMEASGWRKSAAYNRLGDNDYMEAFSDQPEWNYDSSMGFPPMTIDLPDEGFESRANRLYGELSRSGDIEMLADEPPVMTAVLYGMAFKNRDERMKALLSDGREPGTKEKAVRLIADGLSGGSTTVAFYPENISPGEAGIRAQISVFGNYGAESSELWLDYSASGTWLVDPASSD</sequence>
<evidence type="ECO:0000259" key="2">
    <source>
        <dbReference type="Pfam" id="PF08281"/>
    </source>
</evidence>
<dbReference type="Pfam" id="PF08281">
    <property type="entry name" value="Sigma70_r4_2"/>
    <property type="match status" value="1"/>
</dbReference>
<keyword evidence="1" id="KW-0472">Membrane</keyword>
<dbReference type="RefSeq" id="WP_354199455.1">
    <property type="nucleotide sequence ID" value="NZ_JBEPLW010000041.1"/>
</dbReference>
<name>A0ABV2GF75_9BACL</name>
<organism evidence="3 4">
    <name type="scientific">Bhargavaea ullalensis</name>
    <dbReference type="NCBI Taxonomy" id="1265685"/>
    <lineage>
        <taxon>Bacteria</taxon>
        <taxon>Bacillati</taxon>
        <taxon>Bacillota</taxon>
        <taxon>Bacilli</taxon>
        <taxon>Bacillales</taxon>
        <taxon>Caryophanaceae</taxon>
        <taxon>Bhargavaea</taxon>
    </lineage>
</organism>
<dbReference type="SUPFAM" id="SSF88659">
    <property type="entry name" value="Sigma3 and sigma4 domains of RNA polymerase sigma factors"/>
    <property type="match status" value="1"/>
</dbReference>
<feature type="domain" description="RNA polymerase sigma factor 70 region 4 type 2" evidence="2">
    <location>
        <begin position="96"/>
        <end position="137"/>
    </location>
</feature>
<comment type="caution">
    <text evidence="3">The sequence shown here is derived from an EMBL/GenBank/DDBJ whole genome shotgun (WGS) entry which is preliminary data.</text>
</comment>
<feature type="transmembrane region" description="Helical" evidence="1">
    <location>
        <begin position="199"/>
        <end position="218"/>
    </location>
</feature>
<proteinExistence type="predicted"/>
<keyword evidence="1" id="KW-1133">Transmembrane helix</keyword>
<dbReference type="InterPro" id="IPR013249">
    <property type="entry name" value="RNA_pol_sigma70_r4_t2"/>
</dbReference>
<keyword evidence="4" id="KW-1185">Reference proteome</keyword>
<gene>
    <name evidence="3" type="ORF">ABID49_002877</name>
</gene>
<dbReference type="Proteomes" id="UP001549099">
    <property type="component" value="Unassembled WGS sequence"/>
</dbReference>
<protein>
    <recommendedName>
        <fullName evidence="2">RNA polymerase sigma factor 70 region 4 type 2 domain-containing protein</fullName>
    </recommendedName>
</protein>
<dbReference type="InterPro" id="IPR036388">
    <property type="entry name" value="WH-like_DNA-bd_sf"/>
</dbReference>
<keyword evidence="1" id="KW-0812">Transmembrane</keyword>
<dbReference type="InterPro" id="IPR013324">
    <property type="entry name" value="RNA_pol_sigma_r3/r4-like"/>
</dbReference>
<evidence type="ECO:0000313" key="3">
    <source>
        <dbReference type="EMBL" id="MET3576945.1"/>
    </source>
</evidence>
<dbReference type="EMBL" id="JBEPLW010000041">
    <property type="protein sequence ID" value="MET3576945.1"/>
    <property type="molecule type" value="Genomic_DNA"/>
</dbReference>
<evidence type="ECO:0000313" key="4">
    <source>
        <dbReference type="Proteomes" id="UP001549099"/>
    </source>
</evidence>
<accession>A0ABV2GF75</accession>